<dbReference type="EMBL" id="BK032637">
    <property type="protein sequence ID" value="DAF52488.1"/>
    <property type="molecule type" value="Genomic_DNA"/>
</dbReference>
<keyword evidence="1" id="KW-0540">Nuclease</keyword>
<accession>A0A8S5SNJ6</accession>
<dbReference type="GO" id="GO:0004519">
    <property type="term" value="F:endonuclease activity"/>
    <property type="evidence" value="ECO:0007669"/>
    <property type="project" value="UniProtKB-KW"/>
</dbReference>
<name>A0A8S5SNJ6_9CAUD</name>
<sequence length="115" mass="13126">MARRRCSHPQCPALIPHPGPRYCPTHNREREQQRGYSTARGYDRHYRAARARAARLVNAGQATCWRCGKPIKADEPFDLGHDDDDRSIIRGPEHVFCNRSAAGKAAHKYDRTETD</sequence>
<keyword evidence="1" id="KW-0378">Hydrolase</keyword>
<evidence type="ECO:0000313" key="1">
    <source>
        <dbReference type="EMBL" id="DAF52488.1"/>
    </source>
</evidence>
<reference evidence="1" key="1">
    <citation type="journal article" date="2021" name="Proc. Natl. Acad. Sci. U.S.A.">
        <title>A Catalog of Tens of Thousands of Viruses from Human Metagenomes Reveals Hidden Associations with Chronic Diseases.</title>
        <authorList>
            <person name="Tisza M.J."/>
            <person name="Buck C.B."/>
        </authorList>
    </citation>
    <scope>NUCLEOTIDE SEQUENCE</scope>
    <source>
        <strain evidence="1">Ctj912</strain>
    </source>
</reference>
<proteinExistence type="predicted"/>
<keyword evidence="1" id="KW-0255">Endonuclease</keyword>
<protein>
    <submittedName>
        <fullName evidence="1">HNH endonuclease bacteriophage, HNH Endonuclease, DNA.52A</fullName>
    </submittedName>
</protein>
<organism evidence="1">
    <name type="scientific">Siphoviridae sp. ctj912</name>
    <dbReference type="NCBI Taxonomy" id="2827920"/>
    <lineage>
        <taxon>Viruses</taxon>
        <taxon>Duplodnaviria</taxon>
        <taxon>Heunggongvirae</taxon>
        <taxon>Uroviricota</taxon>
        <taxon>Caudoviricetes</taxon>
    </lineage>
</organism>